<organism evidence="1 2">
    <name type="scientific">Phialocephala subalpina</name>
    <dbReference type="NCBI Taxonomy" id="576137"/>
    <lineage>
        <taxon>Eukaryota</taxon>
        <taxon>Fungi</taxon>
        <taxon>Dikarya</taxon>
        <taxon>Ascomycota</taxon>
        <taxon>Pezizomycotina</taxon>
        <taxon>Leotiomycetes</taxon>
        <taxon>Helotiales</taxon>
        <taxon>Mollisiaceae</taxon>
        <taxon>Phialocephala</taxon>
        <taxon>Phialocephala fortinii species complex</taxon>
    </lineage>
</organism>
<reference evidence="1 2" key="1">
    <citation type="submission" date="2016-03" db="EMBL/GenBank/DDBJ databases">
        <authorList>
            <person name="Ploux O."/>
        </authorList>
    </citation>
    <scope>NUCLEOTIDE SEQUENCE [LARGE SCALE GENOMIC DNA]</scope>
    <source>
        <strain evidence="1 2">UAMH 11012</strain>
    </source>
</reference>
<dbReference type="Proteomes" id="UP000184330">
    <property type="component" value="Unassembled WGS sequence"/>
</dbReference>
<sequence>MATPPEECNHTYLSQSIYGSLPPLYFSPSSPMTPHTLSILGNAYAYMTRHFHPRSPFEEREVKILREELEAGMSKDRREQMQYYVVQIQDLRKRKATEVYLARYPGFVMYGDGRLDYGLAEMDVKDDGHGESVMQNLKKKLGGWW</sequence>
<dbReference type="AlphaFoldDB" id="A0A1L7XDH8"/>
<dbReference type="EMBL" id="FJOG01000022">
    <property type="protein sequence ID" value="CZR63068.1"/>
    <property type="molecule type" value="Genomic_DNA"/>
</dbReference>
<accession>A0A1L7XDH8</accession>
<keyword evidence="2" id="KW-1185">Reference proteome</keyword>
<protein>
    <submittedName>
        <fullName evidence="1">Uncharacterized protein</fullName>
    </submittedName>
</protein>
<gene>
    <name evidence="1" type="ORF">PAC_12965</name>
</gene>
<dbReference type="OrthoDB" id="3545889at2759"/>
<name>A0A1L7XDH8_9HELO</name>
<evidence type="ECO:0000313" key="2">
    <source>
        <dbReference type="Proteomes" id="UP000184330"/>
    </source>
</evidence>
<proteinExistence type="predicted"/>
<evidence type="ECO:0000313" key="1">
    <source>
        <dbReference type="EMBL" id="CZR63068.1"/>
    </source>
</evidence>